<dbReference type="Pfam" id="PF02518">
    <property type="entry name" value="HATPase_c"/>
    <property type="match status" value="1"/>
</dbReference>
<keyword evidence="5" id="KW-0472">Membrane</keyword>
<evidence type="ECO:0000256" key="4">
    <source>
        <dbReference type="SAM" id="MobiDB-lite"/>
    </source>
</evidence>
<gene>
    <name evidence="9" type="ORF">IV454_17370</name>
</gene>
<evidence type="ECO:0000313" key="10">
    <source>
        <dbReference type="Proteomes" id="UP000662888"/>
    </source>
</evidence>
<dbReference type="Gene3D" id="1.20.5.1930">
    <property type="match status" value="1"/>
</dbReference>
<dbReference type="InterPro" id="IPR000014">
    <property type="entry name" value="PAS"/>
</dbReference>
<protein>
    <submittedName>
        <fullName evidence="9">PAS domain S-box protein</fullName>
    </submittedName>
</protein>
<feature type="domain" description="Histidine kinase" evidence="6">
    <location>
        <begin position="190"/>
        <end position="385"/>
    </location>
</feature>
<proteinExistence type="predicted"/>
<dbReference type="InterPro" id="IPR003594">
    <property type="entry name" value="HATPase_dom"/>
</dbReference>
<accession>A0AA48W597</accession>
<evidence type="ECO:0000259" key="8">
    <source>
        <dbReference type="PROSITE" id="PS50113"/>
    </source>
</evidence>
<dbReference type="InterPro" id="IPR036890">
    <property type="entry name" value="HATPase_C_sf"/>
</dbReference>
<keyword evidence="10" id="KW-1185">Reference proteome</keyword>
<dbReference type="PANTHER" id="PTHR24421">
    <property type="entry name" value="NITRATE/NITRITE SENSOR PROTEIN NARX-RELATED"/>
    <property type="match status" value="1"/>
</dbReference>
<evidence type="ECO:0000259" key="6">
    <source>
        <dbReference type="PROSITE" id="PS50109"/>
    </source>
</evidence>
<keyword evidence="5" id="KW-0812">Transmembrane</keyword>
<dbReference type="PROSITE" id="PS50109">
    <property type="entry name" value="HIS_KIN"/>
    <property type="match status" value="1"/>
</dbReference>
<dbReference type="SMART" id="SM00091">
    <property type="entry name" value="PAS"/>
    <property type="match status" value="1"/>
</dbReference>
<keyword evidence="2" id="KW-0418">Kinase</keyword>
<dbReference type="Gene3D" id="3.30.565.10">
    <property type="entry name" value="Histidine kinase-like ATPase, C-terminal domain"/>
    <property type="match status" value="1"/>
</dbReference>
<feature type="region of interest" description="Disordered" evidence="4">
    <location>
        <begin position="383"/>
        <end position="411"/>
    </location>
</feature>
<dbReference type="InterPro" id="IPR011712">
    <property type="entry name" value="Sig_transdc_His_kin_sub3_dim/P"/>
</dbReference>
<reference evidence="9 10" key="1">
    <citation type="submission" date="2020-11" db="EMBL/GenBank/DDBJ databases">
        <authorList>
            <person name="Sun Q."/>
        </authorList>
    </citation>
    <scope>NUCLEOTIDE SEQUENCE [LARGE SCALE GENOMIC DNA]</scope>
    <source>
        <strain evidence="9 10">P8398</strain>
    </source>
</reference>
<dbReference type="PANTHER" id="PTHR24421:SF59">
    <property type="entry name" value="OXYGEN SENSOR HISTIDINE KINASE NREB"/>
    <property type="match status" value="1"/>
</dbReference>
<organism evidence="9 10">
    <name type="scientific">Massilia antarctica</name>
    <dbReference type="NCBI Taxonomy" id="2765360"/>
    <lineage>
        <taxon>Bacteria</taxon>
        <taxon>Pseudomonadati</taxon>
        <taxon>Pseudomonadota</taxon>
        <taxon>Betaproteobacteria</taxon>
        <taxon>Burkholderiales</taxon>
        <taxon>Oxalobacteraceae</taxon>
        <taxon>Telluria group</taxon>
        <taxon>Massilia</taxon>
    </lineage>
</organism>
<keyword evidence="1" id="KW-0808">Transferase</keyword>
<dbReference type="InterPro" id="IPR005467">
    <property type="entry name" value="His_kinase_dom"/>
</dbReference>
<dbReference type="SMART" id="SM00387">
    <property type="entry name" value="HATPase_c"/>
    <property type="match status" value="1"/>
</dbReference>
<dbReference type="InterPro" id="IPR035965">
    <property type="entry name" value="PAS-like_dom_sf"/>
</dbReference>
<dbReference type="PROSITE" id="PS50112">
    <property type="entry name" value="PAS"/>
    <property type="match status" value="1"/>
</dbReference>
<sequence>MAQQRSFRFLSWGPVMFVLGLLGGHSLARLFAYNRWPRFARSHSREIIQNASEAIISTDDTQTIVLANPSAAAMFSTTVEQMQGSPLQQFIAPLPTVTGDAAPAYFGDVAGRAGRRATDYAVTGVRASGETFPLEGSISSMIEADRTIYTIILRDVTERQQVQEKLSRSHAQLRQLSSALQTVREEERAHIARELHDDLGQLLASLRMDLNLLQKEPGTGSNGQRLMKGMEENLLTAITSLRRIATNLRPRALDEGGLYFALQGLRDEFVERHGIACSLFADEAELRLDDTASTAIFRIVQEALTNIARHAGASNVTMYVYRIDGQLLVSIRDDGRGIKAADMEKAQSLGLIGMRERVWGMQGEITVSSDDPPGTRIDIVLPLPESMHDEPGAERGAAAPERPRPLPPPAP</sequence>
<evidence type="ECO:0000256" key="1">
    <source>
        <dbReference type="ARBA" id="ARBA00022679"/>
    </source>
</evidence>
<evidence type="ECO:0000256" key="3">
    <source>
        <dbReference type="ARBA" id="ARBA00023012"/>
    </source>
</evidence>
<dbReference type="Pfam" id="PF07730">
    <property type="entry name" value="HisKA_3"/>
    <property type="match status" value="1"/>
</dbReference>
<dbReference type="Pfam" id="PF13426">
    <property type="entry name" value="PAS_9"/>
    <property type="match status" value="1"/>
</dbReference>
<feature type="domain" description="PAC" evidence="8">
    <location>
        <begin position="116"/>
        <end position="168"/>
    </location>
</feature>
<evidence type="ECO:0000259" key="7">
    <source>
        <dbReference type="PROSITE" id="PS50112"/>
    </source>
</evidence>
<dbReference type="SUPFAM" id="SSF55874">
    <property type="entry name" value="ATPase domain of HSP90 chaperone/DNA topoisomerase II/histidine kinase"/>
    <property type="match status" value="1"/>
</dbReference>
<keyword evidence="3" id="KW-0902">Two-component regulatory system</keyword>
<dbReference type="InterPro" id="IPR050482">
    <property type="entry name" value="Sensor_HK_TwoCompSys"/>
</dbReference>
<evidence type="ECO:0000256" key="5">
    <source>
        <dbReference type="SAM" id="Phobius"/>
    </source>
</evidence>
<dbReference type="NCBIfam" id="TIGR00229">
    <property type="entry name" value="sensory_box"/>
    <property type="match status" value="1"/>
</dbReference>
<feature type="transmembrane region" description="Helical" evidence="5">
    <location>
        <begin position="12"/>
        <end position="32"/>
    </location>
</feature>
<dbReference type="Proteomes" id="UP000662888">
    <property type="component" value="Chromosome"/>
</dbReference>
<dbReference type="EMBL" id="CP065053">
    <property type="protein sequence ID" value="QPI47385.1"/>
    <property type="molecule type" value="Genomic_DNA"/>
</dbReference>
<evidence type="ECO:0000256" key="2">
    <source>
        <dbReference type="ARBA" id="ARBA00022777"/>
    </source>
</evidence>
<dbReference type="PROSITE" id="PS50113">
    <property type="entry name" value="PAC"/>
    <property type="match status" value="1"/>
</dbReference>
<keyword evidence="5" id="KW-1133">Transmembrane helix</keyword>
<dbReference type="Gene3D" id="3.30.450.20">
    <property type="entry name" value="PAS domain"/>
    <property type="match status" value="1"/>
</dbReference>
<feature type="domain" description="PAS" evidence="7">
    <location>
        <begin position="40"/>
        <end position="93"/>
    </location>
</feature>
<dbReference type="InterPro" id="IPR000700">
    <property type="entry name" value="PAS-assoc_C"/>
</dbReference>
<dbReference type="SUPFAM" id="SSF55785">
    <property type="entry name" value="PYP-like sensor domain (PAS domain)"/>
    <property type="match status" value="1"/>
</dbReference>
<evidence type="ECO:0000313" key="9">
    <source>
        <dbReference type="EMBL" id="QPI47385.1"/>
    </source>
</evidence>
<dbReference type="RefSeq" id="WP_206087096.1">
    <property type="nucleotide sequence ID" value="NZ_CP065053.1"/>
</dbReference>
<dbReference type="CDD" id="cd16917">
    <property type="entry name" value="HATPase_UhpB-NarQ-NarX-like"/>
    <property type="match status" value="1"/>
</dbReference>
<name>A0AA48W597_9BURK</name>
<dbReference type="CDD" id="cd00130">
    <property type="entry name" value="PAS"/>
    <property type="match status" value="1"/>
</dbReference>